<dbReference type="GO" id="GO:0046872">
    <property type="term" value="F:metal ion binding"/>
    <property type="evidence" value="ECO:0007669"/>
    <property type="project" value="UniProtKB-KW"/>
</dbReference>
<dbReference type="FunFam" id="3.30.1330.20:FF:000003">
    <property type="entry name" value="Tubulin gamma chain"/>
    <property type="match status" value="1"/>
</dbReference>
<feature type="compositionally biased region" description="Low complexity" evidence="15">
    <location>
        <begin position="382"/>
        <end position="394"/>
    </location>
</feature>
<comment type="cofactor">
    <cofactor evidence="1">
        <name>Mg(2+)</name>
        <dbReference type="ChEBI" id="CHEBI:18420"/>
    </cofactor>
</comment>
<accession>A0A4E9D8T0</accession>
<dbReference type="GO" id="GO:0007020">
    <property type="term" value="P:microtubule nucleation"/>
    <property type="evidence" value="ECO:0007669"/>
    <property type="project" value="InterPro"/>
</dbReference>
<comment type="function">
    <text evidence="14">Tubulin is the major constituent of microtubules, a cylinder consisting of laterally associated linear protofilaments composed of alpha- and beta-tubulin heterodimers. Microtubules grow by the addition of GTP-tubulin dimers to the microtubule end, where a stabilizing cap forms. Below the cap, tubulin dimers are in GDP-bound state, owing to GTPase activity of alpha-tubulin.</text>
</comment>
<feature type="compositionally biased region" description="Low complexity" evidence="15">
    <location>
        <begin position="933"/>
        <end position="960"/>
    </location>
</feature>
<feature type="region of interest" description="Disordered" evidence="15">
    <location>
        <begin position="1687"/>
        <end position="1753"/>
    </location>
</feature>
<feature type="compositionally biased region" description="Low complexity" evidence="15">
    <location>
        <begin position="914"/>
        <end position="926"/>
    </location>
</feature>
<dbReference type="SMART" id="SM00865">
    <property type="entry name" value="Tubulin_C"/>
    <property type="match status" value="1"/>
</dbReference>
<dbReference type="SUPFAM" id="SSF52490">
    <property type="entry name" value="Tubulin nucleotide-binding domain-like"/>
    <property type="match status" value="1"/>
</dbReference>
<dbReference type="GO" id="GO:0005816">
    <property type="term" value="C:spindle pole body"/>
    <property type="evidence" value="ECO:0007669"/>
    <property type="project" value="UniProtKB-SubCell"/>
</dbReference>
<keyword evidence="12" id="KW-0206">Cytoskeleton</keyword>
<dbReference type="PANTHER" id="PTHR11588">
    <property type="entry name" value="TUBULIN"/>
    <property type="match status" value="1"/>
</dbReference>
<dbReference type="Proteomes" id="UP000746612">
    <property type="component" value="Unassembled WGS sequence"/>
</dbReference>
<evidence type="ECO:0000256" key="11">
    <source>
        <dbReference type="ARBA" id="ARBA00023134"/>
    </source>
</evidence>
<feature type="compositionally biased region" description="Acidic residues" evidence="15">
    <location>
        <begin position="440"/>
        <end position="456"/>
    </location>
</feature>
<dbReference type="Gene3D" id="2.30.29.30">
    <property type="entry name" value="Pleckstrin-homology domain (PH domain)/Phosphotyrosine-binding domain (PTB)"/>
    <property type="match status" value="1"/>
</dbReference>
<dbReference type="SMART" id="SM00160">
    <property type="entry name" value="RanBD"/>
    <property type="match status" value="1"/>
</dbReference>
<keyword evidence="11" id="KW-0342">GTP-binding</keyword>
<dbReference type="InterPro" id="IPR037103">
    <property type="entry name" value="Tubulin/FtsZ-like_C"/>
</dbReference>
<dbReference type="InterPro" id="IPR023123">
    <property type="entry name" value="Tubulin_C"/>
</dbReference>
<dbReference type="InterPro" id="IPR011993">
    <property type="entry name" value="PH-like_dom_sf"/>
</dbReference>
<dbReference type="Gene3D" id="1.10.287.600">
    <property type="entry name" value="Helix hairpin bin"/>
    <property type="match status" value="1"/>
</dbReference>
<evidence type="ECO:0000256" key="1">
    <source>
        <dbReference type="ARBA" id="ARBA00001946"/>
    </source>
</evidence>
<feature type="compositionally biased region" description="Low complexity" evidence="15">
    <location>
        <begin position="977"/>
        <end position="999"/>
    </location>
</feature>
<feature type="region of interest" description="Disordered" evidence="15">
    <location>
        <begin position="587"/>
        <end position="839"/>
    </location>
</feature>
<dbReference type="InterPro" id="IPR000156">
    <property type="entry name" value="Ran_bind_dom"/>
</dbReference>
<evidence type="ECO:0000256" key="7">
    <source>
        <dbReference type="ARBA" id="ARBA00022701"/>
    </source>
</evidence>
<feature type="compositionally biased region" description="Polar residues" evidence="15">
    <location>
        <begin position="339"/>
        <end position="348"/>
    </location>
</feature>
<feature type="compositionally biased region" description="Polar residues" evidence="15">
    <location>
        <begin position="395"/>
        <end position="417"/>
    </location>
</feature>
<dbReference type="EMBL" id="CAJPIJ010000095">
    <property type="protein sequence ID" value="CAG1974089.1"/>
    <property type="molecule type" value="Genomic_DNA"/>
</dbReference>
<dbReference type="GO" id="GO:0005525">
    <property type="term" value="F:GTP binding"/>
    <property type="evidence" value="ECO:0007669"/>
    <property type="project" value="UniProtKB-KW"/>
</dbReference>
<feature type="region of interest" description="Disordered" evidence="15">
    <location>
        <begin position="256"/>
        <end position="557"/>
    </location>
</feature>
<feature type="compositionally biased region" description="Basic and acidic residues" evidence="15">
    <location>
        <begin position="601"/>
        <end position="624"/>
    </location>
</feature>
<dbReference type="SUPFAM" id="SSF55307">
    <property type="entry name" value="Tubulin C-terminal domain-like"/>
    <property type="match status" value="1"/>
</dbReference>
<dbReference type="GO" id="GO:0031122">
    <property type="term" value="P:cytoplasmic microtubule organization"/>
    <property type="evidence" value="ECO:0007669"/>
    <property type="project" value="InterPro"/>
</dbReference>
<dbReference type="InterPro" id="IPR002454">
    <property type="entry name" value="Gamma_tubulin"/>
</dbReference>
<dbReference type="InterPro" id="IPR036525">
    <property type="entry name" value="Tubulin/FtsZ_GTPase_sf"/>
</dbReference>
<evidence type="ECO:0000256" key="6">
    <source>
        <dbReference type="ARBA" id="ARBA00022490"/>
    </source>
</evidence>
<feature type="region of interest" description="Disordered" evidence="15">
    <location>
        <begin position="1"/>
        <end position="75"/>
    </location>
</feature>
<dbReference type="InterPro" id="IPR000217">
    <property type="entry name" value="Tubulin"/>
</dbReference>
<proteinExistence type="inferred from homology"/>
<evidence type="ECO:0000256" key="12">
    <source>
        <dbReference type="ARBA" id="ARBA00023212"/>
    </source>
</evidence>
<feature type="compositionally biased region" description="Polar residues" evidence="15">
    <location>
        <begin position="1000"/>
        <end position="1014"/>
    </location>
</feature>
<comment type="similarity">
    <text evidence="3">Belongs to the tubulin family.</text>
</comment>
<feature type="region of interest" description="Disordered" evidence="15">
    <location>
        <begin position="1647"/>
        <end position="1668"/>
    </location>
</feature>
<dbReference type="Gene3D" id="3.40.50.1440">
    <property type="entry name" value="Tubulin/FtsZ, GTPase domain"/>
    <property type="match status" value="1"/>
</dbReference>
<dbReference type="FunFam" id="3.40.50.1440:FF:000012">
    <property type="entry name" value="Tubulin gamma chain"/>
    <property type="match status" value="1"/>
</dbReference>
<evidence type="ECO:0000256" key="15">
    <source>
        <dbReference type="SAM" id="MobiDB-lite"/>
    </source>
</evidence>
<feature type="domain" description="RanBD1" evidence="16">
    <location>
        <begin position="1083"/>
        <end position="1208"/>
    </location>
</feature>
<evidence type="ECO:0000256" key="9">
    <source>
        <dbReference type="ARBA" id="ARBA00022741"/>
    </source>
</evidence>
<dbReference type="PRINTS" id="PR01161">
    <property type="entry name" value="TUBULIN"/>
</dbReference>
<evidence type="ECO:0000256" key="5">
    <source>
        <dbReference type="ARBA" id="ARBA00018848"/>
    </source>
</evidence>
<evidence type="ECO:0000256" key="10">
    <source>
        <dbReference type="ARBA" id="ARBA00022842"/>
    </source>
</evidence>
<evidence type="ECO:0000313" key="18">
    <source>
        <dbReference type="EMBL" id="VIO55709.1"/>
    </source>
</evidence>
<dbReference type="InterPro" id="IPR008280">
    <property type="entry name" value="Tub_FtsZ_C"/>
</dbReference>
<feature type="compositionally biased region" description="Polar residues" evidence="15">
    <location>
        <begin position="722"/>
        <end position="756"/>
    </location>
</feature>
<dbReference type="Pfam" id="PF03953">
    <property type="entry name" value="Tubulin_C"/>
    <property type="match status" value="1"/>
</dbReference>
<keyword evidence="9" id="KW-0547">Nucleotide-binding</keyword>
<feature type="compositionally biased region" description="Low complexity" evidence="15">
    <location>
        <begin position="482"/>
        <end position="493"/>
    </location>
</feature>
<feature type="compositionally biased region" description="Polar residues" evidence="15">
    <location>
        <begin position="62"/>
        <end position="75"/>
    </location>
</feature>
<feature type="compositionally biased region" description="Low complexity" evidence="15">
    <location>
        <begin position="889"/>
        <end position="904"/>
    </location>
</feature>
<evidence type="ECO:0000256" key="3">
    <source>
        <dbReference type="ARBA" id="ARBA00009636"/>
    </source>
</evidence>
<dbReference type="CDD" id="cd02188">
    <property type="entry name" value="gamma_tubulin"/>
    <property type="match status" value="1"/>
</dbReference>
<keyword evidence="8" id="KW-0479">Metal-binding</keyword>
<dbReference type="FunFam" id="1.10.287.600:FF:000004">
    <property type="entry name" value="Tubulin gamma chain"/>
    <property type="match status" value="1"/>
</dbReference>
<dbReference type="PROSITE" id="PS50196">
    <property type="entry name" value="RANBD1"/>
    <property type="match status" value="1"/>
</dbReference>
<keyword evidence="10" id="KW-0460">Magnesium</keyword>
<reference evidence="18" key="1">
    <citation type="submission" date="2019-04" db="EMBL/GenBank/DDBJ databases">
        <authorList>
            <person name="Melise S."/>
            <person name="Noan J."/>
            <person name="Okalmin O."/>
        </authorList>
    </citation>
    <scope>NUCLEOTIDE SEQUENCE</scope>
    <source>
        <strain evidence="18">FN9</strain>
    </source>
</reference>
<dbReference type="Pfam" id="PF00638">
    <property type="entry name" value="Ran_BP1"/>
    <property type="match status" value="1"/>
</dbReference>
<keyword evidence="7" id="KW-0493">Microtubule</keyword>
<feature type="region of interest" description="Disordered" evidence="15">
    <location>
        <begin position="851"/>
        <end position="1072"/>
    </location>
</feature>
<dbReference type="PROSITE" id="PS00227">
    <property type="entry name" value="TUBULIN"/>
    <property type="match status" value="1"/>
</dbReference>
<comment type="subcellular location">
    <subcellularLocation>
        <location evidence="2">Cytoplasm</location>
        <location evidence="2">Cytoskeleton</location>
        <location evidence="2">Microtubule organizing center</location>
        <location evidence="2">Spindle pole body</location>
    </subcellularLocation>
</comment>
<feature type="compositionally biased region" description="Low complexity" evidence="15">
    <location>
        <begin position="851"/>
        <end position="863"/>
    </location>
</feature>
<keyword evidence="6" id="KW-0963">Cytoplasm</keyword>
<evidence type="ECO:0000256" key="2">
    <source>
        <dbReference type="ARBA" id="ARBA00004317"/>
    </source>
</evidence>
<dbReference type="PRINTS" id="PR01164">
    <property type="entry name" value="GAMMATUBULIN"/>
</dbReference>
<dbReference type="InterPro" id="IPR003008">
    <property type="entry name" value="Tubulin_FtsZ_GTPase"/>
</dbReference>
<dbReference type="SMART" id="SM00864">
    <property type="entry name" value="Tubulin"/>
    <property type="match status" value="1"/>
</dbReference>
<evidence type="ECO:0000256" key="8">
    <source>
        <dbReference type="ARBA" id="ARBA00022723"/>
    </source>
</evidence>
<evidence type="ECO:0000313" key="17">
    <source>
        <dbReference type="EMBL" id="CAG1974089.1"/>
    </source>
</evidence>
<feature type="compositionally biased region" description="Basic and acidic residues" evidence="15">
    <location>
        <begin position="508"/>
        <end position="532"/>
    </location>
</feature>
<dbReference type="GO" id="GO:0000930">
    <property type="term" value="C:gamma-tubulin complex"/>
    <property type="evidence" value="ECO:0007669"/>
    <property type="project" value="InterPro"/>
</dbReference>
<gene>
    <name evidence="18" type="ORF">FUG_LOCUS179017</name>
    <name evidence="17" type="ORF">MDCFG202_LOCUS126986</name>
</gene>
<dbReference type="InterPro" id="IPR017975">
    <property type="entry name" value="Tubulin_CS"/>
</dbReference>
<dbReference type="GO" id="GO:0000278">
    <property type="term" value="P:mitotic cell cycle"/>
    <property type="evidence" value="ECO:0007669"/>
    <property type="project" value="UniProtKB-ARBA"/>
</dbReference>
<dbReference type="SUPFAM" id="SSF50729">
    <property type="entry name" value="PH domain-like"/>
    <property type="match status" value="1"/>
</dbReference>
<feature type="compositionally biased region" description="Polar residues" evidence="15">
    <location>
        <begin position="965"/>
        <end position="976"/>
    </location>
</feature>
<reference evidence="17" key="2">
    <citation type="submission" date="2021-03" db="EMBL/GenBank/DDBJ databases">
        <authorList>
            <person name="Alouane T."/>
            <person name="Langin T."/>
            <person name="Bonhomme L."/>
        </authorList>
    </citation>
    <scope>NUCLEOTIDE SEQUENCE</scope>
    <source>
        <strain evidence="17">MDC_Fg202</strain>
    </source>
</reference>
<dbReference type="EMBL" id="CAAKMV010000121">
    <property type="protein sequence ID" value="VIO55709.1"/>
    <property type="molecule type" value="Genomic_DNA"/>
</dbReference>
<dbReference type="GO" id="GO:0005874">
    <property type="term" value="C:microtubule"/>
    <property type="evidence" value="ECO:0007669"/>
    <property type="project" value="UniProtKB-KW"/>
</dbReference>
<evidence type="ECO:0000256" key="4">
    <source>
        <dbReference type="ARBA" id="ARBA00011747"/>
    </source>
</evidence>
<dbReference type="InterPro" id="IPR018316">
    <property type="entry name" value="Tubulin/FtsZ_2-layer-sand-dom"/>
</dbReference>
<dbReference type="Pfam" id="PF00091">
    <property type="entry name" value="Tubulin"/>
    <property type="match status" value="1"/>
</dbReference>
<dbReference type="CDD" id="cd13170">
    <property type="entry name" value="RanBD_NUP50"/>
    <property type="match status" value="1"/>
</dbReference>
<sequence length="1753" mass="184925">MVTFSIPGDNELAEAGKSTPRPRPALPFARRGYVSTPLKNSRLGVPQSAPSRRMLTTRDEQPTSSLNRSTISTARNIFRASTTDSPSMTPFSPSIPQNTPKKVFAPGATPEPNRVFRESTAQATPRGMAAKTTSKDLFHMRIADPDPELSGEVLTRKIPQDWNNKGSIYADQFLSHLCPTEFDDEQRRQFFCILDLRRLKYAANEIFSQKDWKLNVINFAKEFEKSRSIILLRYGLYEFQNVKPSKDVLKRWRREHGLPEPEEDNDEPTPTKVTAAKKRKADDEDTDMKDSSTNSKRRAPEHEEDVQEQQAPAPAPVPVPTSTLGKNKRRSSISDEADSQPSKMQKGQASAAKSLFEKIANKSSTTPVSSPLKPSAKPAEDNAAAKPNPFAFNKTNGSGSSLARSIFQNPKPTSTAGASGGNIFGYLSDASSAKNSGVDADAESEADSDAEDDSQGDEPSAAASGAETVSQVGNGLFGQKTALSSGLAAGSSAPGTRESTPGPSLFDRVTKDTDGQPMRLEDKAEVPAEKPFPKLADQTWNPSTTPIKFAPSAPASTGQAASLFGKATSAPTSSLFANKPATISNLFGAAKPAEKTSTPSDHADKTGGDESDKENDEAPKKSMFESKASAAQPSFGSMFSKPATEAVKAPEPAKPVTSLFGAKPDDKASTPAPTANLFGAVSKPAESSGPVLQSSTLFGAKPTGDDKPAATEAPKTSLFGAPSTSAANGESTTATSLFGAKPTTTASNLFGNTSTPAAAPLFGAPSSSDATAAKKDTPATTSMFSFGGASNGADKINGAAKPLFGAPQSPKPSSGTAGLDGSPMKQDEPSPAKRAFNGGTVSGASAPIFSFGGSTTPAAAPPSFGGGASGTSTPLFGGASTTPAANDVGASFGSNSSASGSFGFQFGGGGGGNSASSSFNNPFAPGNNGGDSGAAPSSSGGMFSFGASSAPSAPSGGAAPFQFGGPSNATAFGANNSTPAFGGASGSSGAPGFSFTGASPAQNATPTFGSNQSAPAFGNGNLQPPAGGSTTGTNTPFSLGGGSSLATTPAAGTPEPSTQAEGTAGGDDDGEKHEQVNLAENLEQDEDVVHDVRAKVLKFVPAGDKSDDKKPKSQSPWSTQGVGALRLLKHKETNIVRLLLRAEPRGHIAMNRAVLPDMSYKADKKYVKMTTSNEKGDGLETWMIQVKTADMAKELAEALEKNKVHNKKEIITIQAGQCGNSIGSQFWQQLCQEHGISQDGNLEDFATEGGDRKDVFYYQSDDTRYIPRAILIDLEPRVINGIQTGPYKNIYNPENFYVGKDGVGAANNWGDGYQSGEAVYEDIMEMIDREADGSDSLEGFMMLHSIAGGTGSGLGSFLLERLNDRFPKKIIQTYSVFPDTTNAGDVVVHPYNSILSMRRLVQNADSVVVLDNGALSHIAADRLHVQEPSFQQTNQLVATVMSASTTTLRYPGYMHNDLVSILASLIPTPRCHFLMTAYTPFTGDQVEQAKTVRKTTVLDVMRRLLQPKNRMVSTVPGKKSCYISILNVIQGEVDPTDVHKSLLRIRERRLATFIPWGPASIQVALTKRSPYIPMSHRVSGLMLANHTSIATLFKRILRQYDGMRKRNAFMEGYKKTAPFSENLNEFDEARQVVADLIGEYEAAEDADYLNPDAGEKPTSIETDRRVGKSIKMTQSNDQKIAEVQANLPLPDQPPTASDWQSADARNVNVGAGKVEGSVGTDAHAQSGLREPATKGEEVDLSNVGREGVEKNQQ</sequence>
<dbReference type="Gene3D" id="3.30.1330.20">
    <property type="entry name" value="Tubulin/FtsZ, C-terminal domain"/>
    <property type="match status" value="1"/>
</dbReference>
<organism evidence="18">
    <name type="scientific">Gibberella zeae</name>
    <name type="common">Wheat head blight fungus</name>
    <name type="synonym">Fusarium graminearum</name>
    <dbReference type="NCBI Taxonomy" id="5518"/>
    <lineage>
        <taxon>Eukaryota</taxon>
        <taxon>Fungi</taxon>
        <taxon>Dikarya</taxon>
        <taxon>Ascomycota</taxon>
        <taxon>Pezizomycotina</taxon>
        <taxon>Sordariomycetes</taxon>
        <taxon>Hypocreomycetidae</taxon>
        <taxon>Hypocreales</taxon>
        <taxon>Nectriaceae</taxon>
        <taxon>Fusarium</taxon>
    </lineage>
</organism>
<evidence type="ECO:0000256" key="13">
    <source>
        <dbReference type="ARBA" id="ARBA00033229"/>
    </source>
</evidence>
<comment type="subunit">
    <text evidence="4">Dimer of alpha and beta chains. A typical microtubule is a hollow water-filled tube with an outer diameter of 25 nm and an inner diameter of 15 nM. Alpha-beta heterodimers associate head-to-tail to form protofilaments running lengthwise along the microtubule wall with the beta-tubulin subunit facing the microtubule plus end conferring a structural polarity. Microtubules usually have 13 protofilaments but different protofilament numbers can be found in some organisms and specialized cells.</text>
</comment>
<evidence type="ECO:0000259" key="16">
    <source>
        <dbReference type="PROSITE" id="PS50196"/>
    </source>
</evidence>
<evidence type="ECO:0000256" key="14">
    <source>
        <dbReference type="ARBA" id="ARBA00034296"/>
    </source>
</evidence>
<protein>
    <recommendedName>
        <fullName evidence="5">Tubulin gamma chain</fullName>
    </recommendedName>
    <alternativeName>
        <fullName evidence="13">Gamma-tubulin</fullName>
    </alternativeName>
</protein>
<name>A0A4E9D8T0_GIBZA</name>